<comment type="cofactor">
    <cofactor evidence="2 7 8">
        <name>Mg(2+)</name>
        <dbReference type="ChEBI" id="CHEBI:18420"/>
    </cofactor>
</comment>
<evidence type="ECO:0000256" key="5">
    <source>
        <dbReference type="ARBA" id="ARBA00022801"/>
    </source>
</evidence>
<feature type="binding site" evidence="7">
    <location>
        <position position="71"/>
    </location>
    <ligand>
        <name>Mg(2+)</name>
        <dbReference type="ChEBI" id="CHEBI:18420"/>
        <label>1</label>
        <note>catalytic</note>
    </ligand>
</feature>
<feature type="binding site" evidence="7">
    <location>
        <position position="89"/>
    </location>
    <ligand>
        <name>Mg(2+)</name>
        <dbReference type="ChEBI" id="CHEBI:18420"/>
        <label>1</label>
        <note>catalytic</note>
    </ligand>
</feature>
<name>A0A0F4ZIA7_9PEZI</name>
<comment type="catalytic activity">
    <reaction evidence="1 8">
        <text>a myo-inositol phosphate + H2O = myo-inositol + phosphate</text>
        <dbReference type="Rhea" id="RHEA:24056"/>
        <dbReference type="ChEBI" id="CHEBI:15377"/>
        <dbReference type="ChEBI" id="CHEBI:17268"/>
        <dbReference type="ChEBI" id="CHEBI:43474"/>
        <dbReference type="ChEBI" id="CHEBI:84139"/>
        <dbReference type="EC" id="3.1.3.25"/>
    </reaction>
</comment>
<evidence type="ECO:0000256" key="4">
    <source>
        <dbReference type="ARBA" id="ARBA00022723"/>
    </source>
</evidence>
<feature type="binding site" evidence="7">
    <location>
        <position position="92"/>
    </location>
    <ligand>
        <name>Mg(2+)</name>
        <dbReference type="ChEBI" id="CHEBI:18420"/>
        <label>1</label>
        <note>catalytic</note>
    </ligand>
</feature>
<keyword evidence="10" id="KW-1185">Reference proteome</keyword>
<evidence type="ECO:0000256" key="7">
    <source>
        <dbReference type="PIRSR" id="PIRSR600760-2"/>
    </source>
</evidence>
<dbReference type="GO" id="GO:0046872">
    <property type="term" value="F:metal ion binding"/>
    <property type="evidence" value="ECO:0007669"/>
    <property type="project" value="UniProtKB-KW"/>
</dbReference>
<dbReference type="AlphaFoldDB" id="A0A0F4ZIA7"/>
<dbReference type="Gene3D" id="3.30.540.10">
    <property type="entry name" value="Fructose-1,6-Bisphosphatase, subunit A, domain 1"/>
    <property type="match status" value="1"/>
</dbReference>
<keyword evidence="4 7" id="KW-0479">Metal-binding</keyword>
<dbReference type="UniPathway" id="UPA00823">
    <property type="reaction ID" value="UER00788"/>
</dbReference>
<comment type="pathway">
    <text evidence="8">Polyol metabolism; myo-inositol biosynthesis; myo-inositol from D-glucose 6-phosphate: step 2/2.</text>
</comment>
<dbReference type="PANTHER" id="PTHR20854">
    <property type="entry name" value="INOSITOL MONOPHOSPHATASE"/>
    <property type="match status" value="1"/>
</dbReference>
<proteinExistence type="inferred from homology"/>
<sequence length="296" mass="31944">MADLDLQEIHDFLVEVAHRAGAMIISANPQDIDKGTKLNSTDIVTECDKAVEAMVSETLRGKYPNISFMGEETYQPGTRLGPEPTFVVDPIDGTTNFVHSFPNACISLGLALDRRPVVGVVYNPFQDLLYGGISGHGAYAIRAGGPKRRLPLSDNPPALGALDTSLVCFEIGADRSGHNFDLKIDVFRKLTAAKHDGGHMVHSTRALGSAALNICAVAAGQLDIYWEGGCWAWDVCAGWCILEEAGGKMVSGVPGQWDVAVEGRNYLCVRAAPAGQNELVEEFWSTMDGRSLKYDM</sequence>
<dbReference type="PRINTS" id="PR00377">
    <property type="entry name" value="IMPHPHTASES"/>
</dbReference>
<dbReference type="InterPro" id="IPR033942">
    <property type="entry name" value="IMPase"/>
</dbReference>
<dbReference type="OrthoDB" id="10254945at2759"/>
<dbReference type="FunFam" id="3.30.540.10:FF:000004">
    <property type="entry name" value="Inositol-1-monophosphatase"/>
    <property type="match status" value="1"/>
</dbReference>
<feature type="binding site" evidence="7">
    <location>
        <position position="91"/>
    </location>
    <ligand>
        <name>Mg(2+)</name>
        <dbReference type="ChEBI" id="CHEBI:18420"/>
        <label>1</label>
        <note>catalytic</note>
    </ligand>
</feature>
<dbReference type="FunFam" id="3.40.190.80:FF:000012">
    <property type="entry name" value="Inositol-1-monophosphatase"/>
    <property type="match status" value="1"/>
</dbReference>
<dbReference type="PROSITE" id="PS00629">
    <property type="entry name" value="IMP_1"/>
    <property type="match status" value="1"/>
</dbReference>
<evidence type="ECO:0000256" key="6">
    <source>
        <dbReference type="ARBA" id="ARBA00022842"/>
    </source>
</evidence>
<accession>A0A0F4ZIA7</accession>
<organism evidence="9 10">
    <name type="scientific">Thielaviopsis punctulata</name>
    <dbReference type="NCBI Taxonomy" id="72032"/>
    <lineage>
        <taxon>Eukaryota</taxon>
        <taxon>Fungi</taxon>
        <taxon>Dikarya</taxon>
        <taxon>Ascomycota</taxon>
        <taxon>Pezizomycotina</taxon>
        <taxon>Sordariomycetes</taxon>
        <taxon>Hypocreomycetidae</taxon>
        <taxon>Microascales</taxon>
        <taxon>Ceratocystidaceae</taxon>
        <taxon>Thielaviopsis</taxon>
    </lineage>
</organism>
<gene>
    <name evidence="9" type="ORF">TD95_004806</name>
</gene>
<dbReference type="CDD" id="cd01639">
    <property type="entry name" value="IMPase"/>
    <property type="match status" value="1"/>
</dbReference>
<evidence type="ECO:0000256" key="2">
    <source>
        <dbReference type="ARBA" id="ARBA00001946"/>
    </source>
</evidence>
<dbReference type="Proteomes" id="UP000033483">
    <property type="component" value="Unassembled WGS sequence"/>
</dbReference>
<keyword evidence="5 8" id="KW-0378">Hydrolase</keyword>
<evidence type="ECO:0000313" key="9">
    <source>
        <dbReference type="EMBL" id="KKA29940.1"/>
    </source>
</evidence>
<dbReference type="PROSITE" id="PS00630">
    <property type="entry name" value="IMP_2"/>
    <property type="match status" value="1"/>
</dbReference>
<dbReference type="Pfam" id="PF00459">
    <property type="entry name" value="Inositol_P"/>
    <property type="match status" value="1"/>
</dbReference>
<dbReference type="InterPro" id="IPR000760">
    <property type="entry name" value="Inositol_monophosphatase-like"/>
</dbReference>
<evidence type="ECO:0000313" key="10">
    <source>
        <dbReference type="Proteomes" id="UP000033483"/>
    </source>
</evidence>
<dbReference type="GO" id="GO:0006021">
    <property type="term" value="P:inositol biosynthetic process"/>
    <property type="evidence" value="ECO:0007669"/>
    <property type="project" value="UniProtKB-UniPathway"/>
</dbReference>
<evidence type="ECO:0000256" key="8">
    <source>
        <dbReference type="RuleBase" id="RU364068"/>
    </source>
</evidence>
<evidence type="ECO:0000256" key="3">
    <source>
        <dbReference type="ARBA" id="ARBA00009759"/>
    </source>
</evidence>
<evidence type="ECO:0000256" key="1">
    <source>
        <dbReference type="ARBA" id="ARBA00001033"/>
    </source>
</evidence>
<dbReference type="EC" id="3.1.3.25" evidence="8"/>
<dbReference type="EMBL" id="LAEV01000633">
    <property type="protein sequence ID" value="KKA29940.1"/>
    <property type="molecule type" value="Genomic_DNA"/>
</dbReference>
<keyword evidence="6 7" id="KW-0460">Magnesium</keyword>
<dbReference type="InterPro" id="IPR020550">
    <property type="entry name" value="Inositol_monophosphatase_CS"/>
</dbReference>
<reference evidence="9 10" key="1">
    <citation type="submission" date="2015-03" db="EMBL/GenBank/DDBJ databases">
        <authorList>
            <person name="Radwan O."/>
            <person name="Al-Naeli F.A."/>
            <person name="Rendon G.A."/>
            <person name="Fields C."/>
        </authorList>
    </citation>
    <scope>NUCLEOTIDE SEQUENCE [LARGE SCALE GENOMIC DNA]</scope>
    <source>
        <strain evidence="9">CR-DP1</strain>
    </source>
</reference>
<dbReference type="GO" id="GO:0008934">
    <property type="term" value="F:inositol monophosphate 1-phosphatase activity"/>
    <property type="evidence" value="ECO:0007669"/>
    <property type="project" value="InterPro"/>
</dbReference>
<feature type="binding site" evidence="7">
    <location>
        <position position="234"/>
    </location>
    <ligand>
        <name>Mg(2+)</name>
        <dbReference type="ChEBI" id="CHEBI:18420"/>
        <label>1</label>
        <note>catalytic</note>
    </ligand>
</feature>
<comment type="caution">
    <text evidence="9">The sequence shown here is derived from an EMBL/GenBank/DDBJ whole genome shotgun (WGS) entry which is preliminary data.</text>
</comment>
<comment type="similarity">
    <text evidence="3 8">Belongs to the inositol monophosphatase superfamily.</text>
</comment>
<dbReference type="PANTHER" id="PTHR20854:SF4">
    <property type="entry name" value="INOSITOL-1-MONOPHOSPHATASE-RELATED"/>
    <property type="match status" value="1"/>
</dbReference>
<protein>
    <recommendedName>
        <fullName evidence="8">Inositol-1-monophosphatase</fullName>
        <ecNumber evidence="8">3.1.3.25</ecNumber>
    </recommendedName>
</protein>
<dbReference type="GO" id="GO:0007165">
    <property type="term" value="P:signal transduction"/>
    <property type="evidence" value="ECO:0007669"/>
    <property type="project" value="TreeGrafter"/>
</dbReference>
<dbReference type="GO" id="GO:0046854">
    <property type="term" value="P:phosphatidylinositol phosphate biosynthetic process"/>
    <property type="evidence" value="ECO:0007669"/>
    <property type="project" value="InterPro"/>
</dbReference>
<dbReference type="InterPro" id="IPR020583">
    <property type="entry name" value="Inositol_monoP_metal-BS"/>
</dbReference>
<dbReference type="Gene3D" id="3.40.190.80">
    <property type="match status" value="1"/>
</dbReference>
<dbReference type="SUPFAM" id="SSF56655">
    <property type="entry name" value="Carbohydrate phosphatase"/>
    <property type="match status" value="1"/>
</dbReference>